<evidence type="ECO:0000313" key="1">
    <source>
        <dbReference type="EMBL" id="ASC71409.1"/>
    </source>
</evidence>
<name>A0A1Z3HM57_9CYAN</name>
<keyword evidence="2" id="KW-1185">Reference proteome</keyword>
<organism evidence="1 2">
    <name type="scientific">Halomicronema hongdechloris C2206</name>
    <dbReference type="NCBI Taxonomy" id="1641165"/>
    <lineage>
        <taxon>Bacteria</taxon>
        <taxon>Bacillati</taxon>
        <taxon>Cyanobacteriota</taxon>
        <taxon>Cyanophyceae</taxon>
        <taxon>Nodosilineales</taxon>
        <taxon>Nodosilineaceae</taxon>
        <taxon>Halomicronema</taxon>
    </lineage>
</organism>
<gene>
    <name evidence="1" type="ORF">XM38_023610</name>
</gene>
<dbReference type="Proteomes" id="UP000191901">
    <property type="component" value="Chromosome"/>
</dbReference>
<evidence type="ECO:0000313" key="2">
    <source>
        <dbReference type="Proteomes" id="UP000191901"/>
    </source>
</evidence>
<dbReference type="EMBL" id="CP021983">
    <property type="protein sequence ID" value="ASC71409.1"/>
    <property type="molecule type" value="Genomic_DNA"/>
</dbReference>
<sequence>MASYSKQGSKFKALVYEGELQRISGWVEEYPNLETGGDLFGFWTHSGFPVVQFVLGPGSKSRHNPTSFYQDKDYLVESGSLLRSKHGLQHIGEWHSHHQLGLAQPSQGDENTVFRALEKYKFPKFLLFIANLRPNSGSRCQRSKWTVNVGSFLFTRSIPKYQVGQWVVLPENSPIRSTLHQSWPQSSSFEKTCLSNSWKVDQTSLEAEILEPTQPIEIAEYLWYSKPEGQNLLKEIDSDLKQVFKDCQMFRTVTGSIYFTFKYGLDYWRVNLPNNFPDSSPTLQVNEGEPISIEEYSSQTNLINDLKIYLKIRMK</sequence>
<accession>A0A1Z3HM57</accession>
<proteinExistence type="predicted"/>
<reference evidence="1 2" key="1">
    <citation type="journal article" date="2016" name="Biochim. Biophys. Acta">
        <title>Characterization of red-shifted phycobilisomes isolated from the chlorophyll f-containing cyanobacterium Halomicronema hongdechloris.</title>
        <authorList>
            <person name="Li Y."/>
            <person name="Lin Y."/>
            <person name="Garvey C.J."/>
            <person name="Birch D."/>
            <person name="Corkery R.W."/>
            <person name="Loughlin P.C."/>
            <person name="Scheer H."/>
            <person name="Willows R.D."/>
            <person name="Chen M."/>
        </authorList>
    </citation>
    <scope>NUCLEOTIDE SEQUENCE [LARGE SCALE GENOMIC DNA]</scope>
    <source>
        <strain evidence="1 2">C2206</strain>
    </source>
</reference>
<dbReference type="Gene3D" id="3.40.140.10">
    <property type="entry name" value="Cytidine Deaminase, domain 2"/>
    <property type="match status" value="1"/>
</dbReference>
<protein>
    <submittedName>
        <fullName evidence="1">Uncharacterized protein</fullName>
    </submittedName>
</protein>
<dbReference type="OrthoDB" id="1099936at2"/>
<dbReference type="AlphaFoldDB" id="A0A1Z3HM57"/>
<dbReference type="RefSeq" id="WP_137455082.1">
    <property type="nucleotide sequence ID" value="NZ_CP021983.2"/>
</dbReference>
<dbReference type="KEGG" id="hhg:XM38_023610"/>